<evidence type="ECO:0000313" key="3">
    <source>
        <dbReference type="Proteomes" id="UP000324832"/>
    </source>
</evidence>
<feature type="compositionally biased region" description="Low complexity" evidence="1">
    <location>
        <begin position="18"/>
        <end position="28"/>
    </location>
</feature>
<reference evidence="2 3" key="1">
    <citation type="submission" date="2017-07" db="EMBL/GenBank/DDBJ databases">
        <authorList>
            <person name="Talla V."/>
            <person name="Backstrom N."/>
        </authorList>
    </citation>
    <scope>NUCLEOTIDE SEQUENCE [LARGE SCALE GENOMIC DNA]</scope>
</reference>
<keyword evidence="3" id="KW-1185">Reference proteome</keyword>
<organism evidence="2 3">
    <name type="scientific">Leptidea sinapis</name>
    <dbReference type="NCBI Taxonomy" id="189913"/>
    <lineage>
        <taxon>Eukaryota</taxon>
        <taxon>Metazoa</taxon>
        <taxon>Ecdysozoa</taxon>
        <taxon>Arthropoda</taxon>
        <taxon>Hexapoda</taxon>
        <taxon>Insecta</taxon>
        <taxon>Pterygota</taxon>
        <taxon>Neoptera</taxon>
        <taxon>Endopterygota</taxon>
        <taxon>Lepidoptera</taxon>
        <taxon>Glossata</taxon>
        <taxon>Ditrysia</taxon>
        <taxon>Papilionoidea</taxon>
        <taxon>Pieridae</taxon>
        <taxon>Dismorphiinae</taxon>
        <taxon>Leptidea</taxon>
    </lineage>
</organism>
<name>A0A5E4QS41_9NEOP</name>
<protein>
    <submittedName>
        <fullName evidence="2">Uncharacterized protein</fullName>
    </submittedName>
</protein>
<dbReference type="EMBL" id="FZQP02004444">
    <property type="protein sequence ID" value="VVC99948.1"/>
    <property type="molecule type" value="Genomic_DNA"/>
</dbReference>
<proteinExistence type="predicted"/>
<accession>A0A5E4QS41</accession>
<gene>
    <name evidence="2" type="ORF">LSINAPIS_LOCUS10701</name>
</gene>
<evidence type="ECO:0000256" key="1">
    <source>
        <dbReference type="SAM" id="MobiDB-lite"/>
    </source>
</evidence>
<dbReference type="Proteomes" id="UP000324832">
    <property type="component" value="Unassembled WGS sequence"/>
</dbReference>
<evidence type="ECO:0000313" key="2">
    <source>
        <dbReference type="EMBL" id="VVC99948.1"/>
    </source>
</evidence>
<feature type="region of interest" description="Disordered" evidence="1">
    <location>
        <begin position="1"/>
        <end position="31"/>
    </location>
</feature>
<sequence>MSKRRKKTKPERDKGESILDSTSESSEFSDSRTVLQDHEDFYLPFRVDDYCRRYPEDAGAGHEFIVFIESVTEQPLGSRDMLTLRSYLSRFIKGIKYLKKLNKYKIGVVFERPNLANTFEDNTTFLREQNIEASIPAGATELSGKSYNNFCSIILRAVENSVPKTNYHCNNITHLPKRKRQLPWWIGQCTKVVEDCKQAIYYSNQIAISKTTFILSKLKQRKNNNFHFSSSLIVVIVTKV</sequence>
<dbReference type="AlphaFoldDB" id="A0A5E4QS41"/>